<dbReference type="PANTHER" id="PTHR31212:SF4">
    <property type="entry name" value="ALPHA-KETOGLUTARATE-DEPENDENT DIOXYGENASE ALKB HOMOLOG 3"/>
    <property type="match status" value="1"/>
</dbReference>
<reference evidence="2" key="1">
    <citation type="submission" date="2018-10" db="EMBL/GenBank/DDBJ databases">
        <title>Hidden diversity of soil giant viruses.</title>
        <authorList>
            <person name="Schulz F."/>
            <person name="Alteio L."/>
            <person name="Goudeau D."/>
            <person name="Ryan E.M."/>
            <person name="Malmstrom R.R."/>
            <person name="Blanchard J."/>
            <person name="Woyke T."/>
        </authorList>
    </citation>
    <scope>NUCLEOTIDE SEQUENCE</scope>
    <source>
        <strain evidence="2">TEV1</strain>
    </source>
</reference>
<feature type="domain" description="Fe2OG dioxygenase" evidence="1">
    <location>
        <begin position="100"/>
        <end position="197"/>
    </location>
</feature>
<sequence length="203" mass="23604">MIQISLLPDADVFYYKGFVSDELGTKLYETIKGLFEQENTKKIKYGENFYKLNRKTIAFVSPDLNIDVIPKIWGHEISIIKFDENLIKLKEMIEEKTNFKFNICLANYYENGKKTIGWHADNEEKGSTSCIASISMGVTRDFKFRIKDQLDACLTIPLESNSLLIMAKNCQELYQHSVPPNKECTEPRLNLTFRLFDVERYTT</sequence>
<dbReference type="InterPro" id="IPR027450">
    <property type="entry name" value="AlkB-like"/>
</dbReference>
<dbReference type="GO" id="GO:0006307">
    <property type="term" value="P:DNA alkylation repair"/>
    <property type="evidence" value="ECO:0007669"/>
    <property type="project" value="InterPro"/>
</dbReference>
<protein>
    <recommendedName>
        <fullName evidence="1">Fe2OG dioxygenase domain-containing protein</fullName>
    </recommendedName>
</protein>
<name>A0A3G4ZK99_9VIRU</name>
<dbReference type="InterPro" id="IPR037151">
    <property type="entry name" value="AlkB-like_sf"/>
</dbReference>
<dbReference type="PROSITE" id="PS51471">
    <property type="entry name" value="FE2OG_OXY"/>
    <property type="match status" value="1"/>
</dbReference>
<dbReference type="Pfam" id="PF13532">
    <property type="entry name" value="2OG-FeII_Oxy_2"/>
    <property type="match status" value="1"/>
</dbReference>
<proteinExistence type="predicted"/>
<evidence type="ECO:0000313" key="2">
    <source>
        <dbReference type="EMBL" id="AYV75260.1"/>
    </source>
</evidence>
<dbReference type="Gene3D" id="2.60.120.590">
    <property type="entry name" value="Alpha-ketoglutarate-dependent dioxygenase AlkB-like"/>
    <property type="match status" value="1"/>
</dbReference>
<gene>
    <name evidence="2" type="ORF">Terrestrivirus1_134</name>
</gene>
<dbReference type="PANTHER" id="PTHR31212">
    <property type="entry name" value="ALPHA-KETOGLUTARATE-DEPENDENT DIOXYGENASE ALKB HOMOLOG 3"/>
    <property type="match status" value="1"/>
</dbReference>
<dbReference type="SUPFAM" id="SSF51197">
    <property type="entry name" value="Clavaminate synthase-like"/>
    <property type="match status" value="1"/>
</dbReference>
<dbReference type="InterPro" id="IPR005123">
    <property type="entry name" value="Oxoglu/Fe-dep_dioxygenase_dom"/>
</dbReference>
<dbReference type="EMBL" id="MK071979">
    <property type="protein sequence ID" value="AYV75260.1"/>
    <property type="molecule type" value="Genomic_DNA"/>
</dbReference>
<organism evidence="2">
    <name type="scientific">Terrestrivirus sp</name>
    <dbReference type="NCBI Taxonomy" id="2487775"/>
    <lineage>
        <taxon>Viruses</taxon>
        <taxon>Varidnaviria</taxon>
        <taxon>Bamfordvirae</taxon>
        <taxon>Nucleocytoviricota</taxon>
        <taxon>Megaviricetes</taxon>
        <taxon>Imitervirales</taxon>
        <taxon>Mimiviridae</taxon>
        <taxon>Klosneuvirinae</taxon>
    </lineage>
</organism>
<evidence type="ECO:0000259" key="1">
    <source>
        <dbReference type="PROSITE" id="PS51471"/>
    </source>
</evidence>
<accession>A0A3G4ZK99</accession>
<dbReference type="GO" id="GO:0051213">
    <property type="term" value="F:dioxygenase activity"/>
    <property type="evidence" value="ECO:0007669"/>
    <property type="project" value="InterPro"/>
</dbReference>
<dbReference type="InterPro" id="IPR032854">
    <property type="entry name" value="ALKBH3"/>
</dbReference>